<sequence length="88" mass="9858">MIMLPFHRQWKKTNGDDEVANLGHSWREVNQRVLKDAPCSVALLVDRGFGGGFQQTPRPTAIVAQRKDGIEINAVMLRSSPNKCRGEL</sequence>
<evidence type="ECO:0000256" key="4">
    <source>
        <dbReference type="ARBA" id="ARBA00023065"/>
    </source>
</evidence>
<keyword evidence="2" id="KW-0633">Potassium transport</keyword>
<dbReference type="GO" id="GO:0006813">
    <property type="term" value="P:potassium ion transport"/>
    <property type="evidence" value="ECO:0007669"/>
    <property type="project" value="UniProtKB-KW"/>
</dbReference>
<dbReference type="Pfam" id="PF23256">
    <property type="entry name" value="CHX17_2nd"/>
    <property type="match status" value="1"/>
</dbReference>
<proteinExistence type="predicted"/>
<dbReference type="Proteomes" id="UP001642360">
    <property type="component" value="Unassembled WGS sequence"/>
</dbReference>
<gene>
    <name evidence="6" type="ORF">ILEXP_LOCUS33593</name>
</gene>
<dbReference type="InterPro" id="IPR050794">
    <property type="entry name" value="CPA2_transporter"/>
</dbReference>
<dbReference type="InterPro" id="IPR057291">
    <property type="entry name" value="CHX17_2nd"/>
</dbReference>
<evidence type="ECO:0000256" key="3">
    <source>
        <dbReference type="ARBA" id="ARBA00022958"/>
    </source>
</evidence>
<protein>
    <recommendedName>
        <fullName evidence="5">Cation/H(+) antiporter central domain-containing protein</fullName>
    </recommendedName>
</protein>
<dbReference type="PANTHER" id="PTHR32468">
    <property type="entry name" value="CATION/H + ANTIPORTER"/>
    <property type="match status" value="1"/>
</dbReference>
<organism evidence="6 7">
    <name type="scientific">Ilex paraguariensis</name>
    <name type="common">yerba mate</name>
    <dbReference type="NCBI Taxonomy" id="185542"/>
    <lineage>
        <taxon>Eukaryota</taxon>
        <taxon>Viridiplantae</taxon>
        <taxon>Streptophyta</taxon>
        <taxon>Embryophyta</taxon>
        <taxon>Tracheophyta</taxon>
        <taxon>Spermatophyta</taxon>
        <taxon>Magnoliopsida</taxon>
        <taxon>eudicotyledons</taxon>
        <taxon>Gunneridae</taxon>
        <taxon>Pentapetalae</taxon>
        <taxon>asterids</taxon>
        <taxon>campanulids</taxon>
        <taxon>Aquifoliales</taxon>
        <taxon>Aquifoliaceae</taxon>
        <taxon>Ilex</taxon>
    </lineage>
</organism>
<evidence type="ECO:0000313" key="6">
    <source>
        <dbReference type="EMBL" id="CAK9164475.1"/>
    </source>
</evidence>
<keyword evidence="7" id="KW-1185">Reference proteome</keyword>
<evidence type="ECO:0000256" key="1">
    <source>
        <dbReference type="ARBA" id="ARBA00022448"/>
    </source>
</evidence>
<keyword evidence="3" id="KW-0630">Potassium</keyword>
<keyword evidence="1" id="KW-0813">Transport</keyword>
<dbReference type="EMBL" id="CAUOFW020004214">
    <property type="protein sequence ID" value="CAK9164475.1"/>
    <property type="molecule type" value="Genomic_DNA"/>
</dbReference>
<evidence type="ECO:0000259" key="5">
    <source>
        <dbReference type="Pfam" id="PF23256"/>
    </source>
</evidence>
<dbReference type="PANTHER" id="PTHR32468:SF0">
    <property type="entry name" value="K(+)_H(+) ANTIPORTER 1"/>
    <property type="match status" value="1"/>
</dbReference>
<dbReference type="AlphaFoldDB" id="A0ABC8T916"/>
<keyword evidence="4" id="KW-0406">Ion transport</keyword>
<reference evidence="6 7" key="1">
    <citation type="submission" date="2024-02" db="EMBL/GenBank/DDBJ databases">
        <authorList>
            <person name="Vignale AGUSTIN F."/>
            <person name="Sosa J E."/>
            <person name="Modenutti C."/>
        </authorList>
    </citation>
    <scope>NUCLEOTIDE SEQUENCE [LARGE SCALE GENOMIC DNA]</scope>
</reference>
<evidence type="ECO:0000313" key="7">
    <source>
        <dbReference type="Proteomes" id="UP001642360"/>
    </source>
</evidence>
<feature type="domain" description="Cation/H(+) antiporter central" evidence="5">
    <location>
        <begin position="2"/>
        <end position="54"/>
    </location>
</feature>
<name>A0ABC8T916_9AQUA</name>
<evidence type="ECO:0000256" key="2">
    <source>
        <dbReference type="ARBA" id="ARBA00022538"/>
    </source>
</evidence>
<comment type="caution">
    <text evidence="6">The sequence shown here is derived from an EMBL/GenBank/DDBJ whole genome shotgun (WGS) entry which is preliminary data.</text>
</comment>
<accession>A0ABC8T916</accession>